<dbReference type="InterPro" id="IPR011990">
    <property type="entry name" value="TPR-like_helical_dom_sf"/>
</dbReference>
<evidence type="ECO:0000313" key="1">
    <source>
        <dbReference type="EMBL" id="PIP53492.1"/>
    </source>
</evidence>
<dbReference type="SUPFAM" id="SSF48452">
    <property type="entry name" value="TPR-like"/>
    <property type="match status" value="1"/>
</dbReference>
<comment type="caution">
    <text evidence="1">The sequence shown here is derived from an EMBL/GenBank/DDBJ whole genome shotgun (WGS) entry which is preliminary data.</text>
</comment>
<dbReference type="Gene3D" id="1.25.40.10">
    <property type="entry name" value="Tetratricopeptide repeat domain"/>
    <property type="match status" value="1"/>
</dbReference>
<proteinExistence type="predicted"/>
<dbReference type="EMBL" id="PCSR01000014">
    <property type="protein sequence ID" value="PIP53492.1"/>
    <property type="molecule type" value="Genomic_DNA"/>
</dbReference>
<accession>A0A2H0B756</accession>
<dbReference type="Proteomes" id="UP000229459">
    <property type="component" value="Unassembled WGS sequence"/>
</dbReference>
<name>A0A2H0B756_9BACT</name>
<sequence>MNIATVAIQKALANQWQEAIELNLQILSQDDNNIDALNRLAQAYIQTGNHCEAQRVLNNILALDKYNPIATRNLEKVKCISSNLTFTNHPAPKPFSFIEEPGKTKVVSLIRTGERNVLANLQSCIELDIQIRQKTVSFYYQKKYIGRLPDDVAHRLIWLHGRDNKYQAYIKSVEKNMVKVFLRELKCSARNKDIASFVASPIIHNENEED</sequence>
<evidence type="ECO:0000313" key="2">
    <source>
        <dbReference type="Proteomes" id="UP000229459"/>
    </source>
</evidence>
<dbReference type="AlphaFoldDB" id="A0A2H0B756"/>
<organism evidence="1 2">
    <name type="scientific">Candidatus Beckwithbacteria bacterium CG23_combo_of_CG06-09_8_20_14_all_34_8</name>
    <dbReference type="NCBI Taxonomy" id="1974497"/>
    <lineage>
        <taxon>Bacteria</taxon>
        <taxon>Candidatus Beckwithiibacteriota</taxon>
    </lineage>
</organism>
<protein>
    <submittedName>
        <fullName evidence="1">Uncharacterized protein</fullName>
    </submittedName>
</protein>
<reference evidence="1 2" key="1">
    <citation type="submission" date="2017-09" db="EMBL/GenBank/DDBJ databases">
        <title>Depth-based differentiation of microbial function through sediment-hosted aquifers and enrichment of novel symbionts in the deep terrestrial subsurface.</title>
        <authorList>
            <person name="Probst A.J."/>
            <person name="Ladd B."/>
            <person name="Jarett J.K."/>
            <person name="Geller-Mcgrath D.E."/>
            <person name="Sieber C.M."/>
            <person name="Emerson J.B."/>
            <person name="Anantharaman K."/>
            <person name="Thomas B.C."/>
            <person name="Malmstrom R."/>
            <person name="Stieglmeier M."/>
            <person name="Klingl A."/>
            <person name="Woyke T."/>
            <person name="Ryan C.M."/>
            <person name="Banfield J.F."/>
        </authorList>
    </citation>
    <scope>NUCLEOTIDE SEQUENCE [LARGE SCALE GENOMIC DNA]</scope>
    <source>
        <strain evidence="1">CG23_combo_of_CG06-09_8_20_14_all_34_8</strain>
    </source>
</reference>
<gene>
    <name evidence="1" type="ORF">COX08_00595</name>
</gene>
<dbReference type="Pfam" id="PF14559">
    <property type="entry name" value="TPR_19"/>
    <property type="match status" value="1"/>
</dbReference>